<protein>
    <submittedName>
        <fullName evidence="2">Uncharacterized protein</fullName>
    </submittedName>
</protein>
<dbReference type="RefSeq" id="XP_001239443.1">
    <property type="nucleotide sequence ID" value="XM_001239442.1"/>
</dbReference>
<feature type="region of interest" description="Disordered" evidence="1">
    <location>
        <begin position="1"/>
        <end position="84"/>
    </location>
</feature>
<dbReference type="AlphaFoldDB" id="A0A0E1RUK8"/>
<proteinExistence type="predicted"/>
<evidence type="ECO:0000313" key="2">
    <source>
        <dbReference type="EMBL" id="EAS27860.1"/>
    </source>
</evidence>
<name>A0A0E1RUK8_COCIM</name>
<evidence type="ECO:0000313" key="3">
    <source>
        <dbReference type="Proteomes" id="UP000001261"/>
    </source>
</evidence>
<organism evidence="2 3">
    <name type="scientific">Coccidioides immitis (strain RS)</name>
    <name type="common">Valley fever fungus</name>
    <dbReference type="NCBI Taxonomy" id="246410"/>
    <lineage>
        <taxon>Eukaryota</taxon>
        <taxon>Fungi</taxon>
        <taxon>Dikarya</taxon>
        <taxon>Ascomycota</taxon>
        <taxon>Pezizomycotina</taxon>
        <taxon>Eurotiomycetes</taxon>
        <taxon>Eurotiomycetidae</taxon>
        <taxon>Onygenales</taxon>
        <taxon>Onygenaceae</taxon>
        <taxon>Coccidioides</taxon>
    </lineage>
</organism>
<keyword evidence="3" id="KW-1185">Reference proteome</keyword>
<evidence type="ECO:0000256" key="1">
    <source>
        <dbReference type="SAM" id="MobiDB-lite"/>
    </source>
</evidence>
<dbReference type="InParanoid" id="A0A0E1RUK8"/>
<dbReference type="KEGG" id="cim:CIMG_09064"/>
<feature type="compositionally biased region" description="Basic and acidic residues" evidence="1">
    <location>
        <begin position="1"/>
        <end position="10"/>
    </location>
</feature>
<reference evidence="3" key="2">
    <citation type="journal article" date="2010" name="Genome Res.">
        <title>Population genomic sequencing of Coccidioides fungi reveals recent hybridization and transposon control.</title>
        <authorList>
            <person name="Neafsey D.E."/>
            <person name="Barker B.M."/>
            <person name="Sharpton T.J."/>
            <person name="Stajich J.E."/>
            <person name="Park D.J."/>
            <person name="Whiston E."/>
            <person name="Hung C.-Y."/>
            <person name="McMahan C."/>
            <person name="White J."/>
            <person name="Sykes S."/>
            <person name="Heiman D."/>
            <person name="Young S."/>
            <person name="Zeng Q."/>
            <person name="Abouelleil A."/>
            <person name="Aftuck L."/>
            <person name="Bessette D."/>
            <person name="Brown A."/>
            <person name="FitzGerald M."/>
            <person name="Lui A."/>
            <person name="Macdonald J.P."/>
            <person name="Priest M."/>
            <person name="Orbach M.J."/>
            <person name="Galgiani J.N."/>
            <person name="Kirkland T.N."/>
            <person name="Cole G.T."/>
            <person name="Birren B.W."/>
            <person name="Henn M.R."/>
            <person name="Taylor J.W."/>
            <person name="Rounsley S.D."/>
        </authorList>
    </citation>
    <scope>GENOME REANNOTATION</scope>
    <source>
        <strain evidence="3">RS</strain>
    </source>
</reference>
<accession>A0A0E1RUK8</accession>
<dbReference type="GeneID" id="4558461"/>
<dbReference type="Proteomes" id="UP000001261">
    <property type="component" value="Unassembled WGS sequence"/>
</dbReference>
<reference evidence="3" key="1">
    <citation type="journal article" date="2009" name="Genome Res.">
        <title>Comparative genomic analyses of the human fungal pathogens Coccidioides and their relatives.</title>
        <authorList>
            <person name="Sharpton T.J."/>
            <person name="Stajich J.E."/>
            <person name="Rounsley S.D."/>
            <person name="Gardner M.J."/>
            <person name="Wortman J.R."/>
            <person name="Jordar V.S."/>
            <person name="Maiti R."/>
            <person name="Kodira C.D."/>
            <person name="Neafsey D.E."/>
            <person name="Zeng Q."/>
            <person name="Hung C.-Y."/>
            <person name="McMahan C."/>
            <person name="Muszewska A."/>
            <person name="Grynberg M."/>
            <person name="Mandel M.A."/>
            <person name="Kellner E.M."/>
            <person name="Barker B.M."/>
            <person name="Galgiani J.N."/>
            <person name="Orbach M.J."/>
            <person name="Kirkland T.N."/>
            <person name="Cole G.T."/>
            <person name="Henn M.R."/>
            <person name="Birren B.W."/>
            <person name="Taylor J.W."/>
        </authorList>
    </citation>
    <scope>NUCLEOTIDE SEQUENCE [LARGE SCALE GENOMIC DNA]</scope>
    <source>
        <strain evidence="3">RS</strain>
    </source>
</reference>
<dbReference type="VEuPathDB" id="FungiDB:CIMG_09064"/>
<sequence>MKNKLTGDGKTKKKKKKEANGPLSRAALRFSLSGRHPTFLPASRETNNAAKGVPDCTIEDLRSGHGPVSASRDGSIAAQSPPVTPLHDLEKSLLARCTPAQGLDRPFDFGKQPSLISRQSARPAADHEKGFYTERRRSPPVAFFCKISVARKGLPLIQLAVPLVP</sequence>
<gene>
    <name evidence="2" type="ORF">CIMG_09064</name>
</gene>
<dbReference type="EMBL" id="GG704915">
    <property type="protein sequence ID" value="EAS27860.1"/>
    <property type="molecule type" value="Genomic_DNA"/>
</dbReference>